<evidence type="ECO:0000313" key="2">
    <source>
        <dbReference type="EMBL" id="KZE35163.1"/>
    </source>
</evidence>
<protein>
    <submittedName>
        <fullName evidence="2">Uncharacterized protein</fullName>
    </submittedName>
</protein>
<keyword evidence="3" id="KW-1185">Reference proteome</keyword>
<dbReference type="Proteomes" id="UP000076625">
    <property type="component" value="Unassembled WGS sequence"/>
</dbReference>
<organism evidence="2 3">
    <name type="scientific">Crenobacter luteus</name>
    <dbReference type="NCBI Taxonomy" id="1452487"/>
    <lineage>
        <taxon>Bacteria</taxon>
        <taxon>Pseudomonadati</taxon>
        <taxon>Pseudomonadota</taxon>
        <taxon>Betaproteobacteria</taxon>
        <taxon>Neisseriales</taxon>
        <taxon>Neisseriaceae</taxon>
        <taxon>Crenobacter</taxon>
    </lineage>
</organism>
<name>A0A161SF05_9NEIS</name>
<accession>A0A161SF05</accession>
<feature type="region of interest" description="Disordered" evidence="1">
    <location>
        <begin position="84"/>
        <end position="104"/>
    </location>
</feature>
<comment type="caution">
    <text evidence="2">The sequence shown here is derived from an EMBL/GenBank/DDBJ whole genome shotgun (WGS) entry which is preliminary data.</text>
</comment>
<dbReference type="EMBL" id="LQQU01000003">
    <property type="protein sequence ID" value="KZE35163.1"/>
    <property type="molecule type" value="Genomic_DNA"/>
</dbReference>
<evidence type="ECO:0000313" key="3">
    <source>
        <dbReference type="Proteomes" id="UP000076625"/>
    </source>
</evidence>
<dbReference type="RefSeq" id="WP_066609627.1">
    <property type="nucleotide sequence ID" value="NZ_LQQU01000003.1"/>
</dbReference>
<dbReference type="STRING" id="1452487.AVW16_05175"/>
<evidence type="ECO:0000256" key="1">
    <source>
        <dbReference type="SAM" id="MobiDB-lite"/>
    </source>
</evidence>
<proteinExistence type="predicted"/>
<reference evidence="3" key="1">
    <citation type="submission" date="2016-01" db="EMBL/GenBank/DDBJ databases">
        <title>Draft genome of Chromobacterium sp. F49.</title>
        <authorList>
            <person name="Hong K.W."/>
        </authorList>
    </citation>
    <scope>NUCLEOTIDE SEQUENCE [LARGE SCALE GENOMIC DNA]</scope>
    <source>
        <strain evidence="3">CN10</strain>
    </source>
</reference>
<sequence length="104" mass="10898">MDETGNSDAIRRYQAALEHMETLREQRYGAAYALASLLHDAVARGPGDSLCEMDTALAMALSTELHRLNGELASAVDALNAAASAAGRPPVSFVKPGGETQDPA</sequence>
<gene>
    <name evidence="2" type="ORF">AVW16_05175</name>
</gene>
<dbReference type="AlphaFoldDB" id="A0A161SF05"/>